<dbReference type="CDD" id="cd06853">
    <property type="entry name" value="GT_WecA_like"/>
    <property type="match status" value="1"/>
</dbReference>
<evidence type="ECO:0000256" key="3">
    <source>
        <dbReference type="ARBA" id="ARBA00022679"/>
    </source>
</evidence>
<dbReference type="GO" id="GO:0009103">
    <property type="term" value="P:lipopolysaccharide biosynthetic process"/>
    <property type="evidence" value="ECO:0007669"/>
    <property type="project" value="TreeGrafter"/>
</dbReference>
<evidence type="ECO:0000256" key="2">
    <source>
        <dbReference type="ARBA" id="ARBA00022475"/>
    </source>
</evidence>
<dbReference type="InterPro" id="IPR000715">
    <property type="entry name" value="Glycosyl_transferase_4"/>
</dbReference>
<organism evidence="9 10">
    <name type="scientific">Terrybacteria sp. (strain RIFCSPHIGHO2_01_FULL_58_15)</name>
    <dbReference type="NCBI Taxonomy" id="1802363"/>
    <lineage>
        <taxon>Bacteria</taxon>
        <taxon>Candidatus Terryibacteriota</taxon>
    </lineage>
</organism>
<evidence type="ECO:0000313" key="9">
    <source>
        <dbReference type="EMBL" id="OHA49263.1"/>
    </source>
</evidence>
<feature type="transmembrane region" description="Helical" evidence="8">
    <location>
        <begin position="133"/>
        <end position="166"/>
    </location>
</feature>
<keyword evidence="3" id="KW-0808">Transferase</keyword>
<keyword evidence="6 8" id="KW-0472">Membrane</keyword>
<reference evidence="9 10" key="1">
    <citation type="journal article" date="2016" name="Nat. Commun.">
        <title>Thousands of microbial genomes shed light on interconnected biogeochemical processes in an aquifer system.</title>
        <authorList>
            <person name="Anantharaman K."/>
            <person name="Brown C.T."/>
            <person name="Hug L.A."/>
            <person name="Sharon I."/>
            <person name="Castelle C.J."/>
            <person name="Probst A.J."/>
            <person name="Thomas B.C."/>
            <person name="Singh A."/>
            <person name="Wilkins M.J."/>
            <person name="Karaoz U."/>
            <person name="Brodie E.L."/>
            <person name="Williams K.H."/>
            <person name="Hubbard S.S."/>
            <person name="Banfield J.F."/>
        </authorList>
    </citation>
    <scope>NUCLEOTIDE SEQUENCE [LARGE SCALE GENOMIC DNA]</scope>
    <source>
        <strain evidence="10">RIFCSPHIGHO2_01_FULL_58_15</strain>
    </source>
</reference>
<feature type="transmembrane region" description="Helical" evidence="8">
    <location>
        <begin position="228"/>
        <end position="247"/>
    </location>
</feature>
<sequence>MEEVLGSALVAFGVAVTATPFVRSLARSYGIIRPPGGRHEHSGPTPLWGGLSILGAVLLVVGLHPTLTLTPEILALLIGLGLFLFIGMRDDQRELSWQTLLSVQGIAALILLLGGVRLWYISVFTESAWRLDTWMFAVPFSFCGTPDCAVPVLGSLLLITWIAACVNAMNWLDGSDGVATTVSAVALAALAVLSLTADVRQPALAIIAAAGFGASVGFLPWNLPRARIFLGSAGSFGLGFLIAALAVLAGTKLATVAMVLLLPGADAAAVIFVRMLRGTPIAQGDTRHLHHQLRTLGWKPREIVLLHGGTSALLGILAFLLPRPWKIMALALIFVLLTGTLVAMKLILSGTPRKKSPEKIPLRQMTSDRTI</sequence>
<comment type="subcellular location">
    <subcellularLocation>
        <location evidence="1">Cell membrane</location>
        <topology evidence="1">Multi-pass membrane protein</topology>
    </subcellularLocation>
</comment>
<feature type="transmembrane region" description="Helical" evidence="8">
    <location>
        <begin position="73"/>
        <end position="88"/>
    </location>
</feature>
<gene>
    <name evidence="9" type="ORF">A2682_01190</name>
</gene>
<dbReference type="PANTHER" id="PTHR22926">
    <property type="entry name" value="PHOSPHO-N-ACETYLMURAMOYL-PENTAPEPTIDE-TRANSFERASE"/>
    <property type="match status" value="1"/>
</dbReference>
<protein>
    <recommendedName>
        <fullName evidence="11">Undecaprenyl-phosphate alpha-N-acetylglucosaminyl 1-phosphate transferase</fullName>
    </recommendedName>
</protein>
<feature type="binding site" evidence="7">
    <location>
        <position position="170"/>
    </location>
    <ligand>
        <name>Mg(2+)</name>
        <dbReference type="ChEBI" id="CHEBI:18420"/>
    </ligand>
</feature>
<feature type="transmembrane region" description="Helical" evidence="8">
    <location>
        <begin position="100"/>
        <end position="121"/>
    </location>
</feature>
<dbReference type="Pfam" id="PF00953">
    <property type="entry name" value="Glycos_transf_4"/>
    <property type="match status" value="1"/>
</dbReference>
<dbReference type="GO" id="GO:0016780">
    <property type="term" value="F:phosphotransferase activity, for other substituted phosphate groups"/>
    <property type="evidence" value="ECO:0007669"/>
    <property type="project" value="InterPro"/>
</dbReference>
<feature type="transmembrane region" description="Helical" evidence="8">
    <location>
        <begin position="178"/>
        <end position="197"/>
    </location>
</feature>
<dbReference type="Proteomes" id="UP000178690">
    <property type="component" value="Unassembled WGS sequence"/>
</dbReference>
<dbReference type="EMBL" id="MHST01000012">
    <property type="protein sequence ID" value="OHA49263.1"/>
    <property type="molecule type" value="Genomic_DNA"/>
</dbReference>
<evidence type="ECO:0000313" key="10">
    <source>
        <dbReference type="Proteomes" id="UP000178690"/>
    </source>
</evidence>
<keyword evidence="5 8" id="KW-1133">Transmembrane helix</keyword>
<evidence type="ECO:0000256" key="8">
    <source>
        <dbReference type="SAM" id="Phobius"/>
    </source>
</evidence>
<dbReference type="AlphaFoldDB" id="A0A1G2PLV9"/>
<keyword evidence="7" id="KW-0460">Magnesium</keyword>
<feature type="transmembrane region" description="Helical" evidence="8">
    <location>
        <begin position="327"/>
        <end position="348"/>
    </location>
</feature>
<evidence type="ECO:0008006" key="11">
    <source>
        <dbReference type="Google" id="ProtNLM"/>
    </source>
</evidence>
<evidence type="ECO:0000256" key="1">
    <source>
        <dbReference type="ARBA" id="ARBA00004651"/>
    </source>
</evidence>
<dbReference type="STRING" id="1802363.A2682_01190"/>
<evidence type="ECO:0000256" key="4">
    <source>
        <dbReference type="ARBA" id="ARBA00022692"/>
    </source>
</evidence>
<dbReference type="GO" id="GO:0044038">
    <property type="term" value="P:cell wall macromolecule biosynthetic process"/>
    <property type="evidence" value="ECO:0007669"/>
    <property type="project" value="TreeGrafter"/>
</dbReference>
<comment type="caution">
    <text evidence="9">The sequence shown here is derived from an EMBL/GenBank/DDBJ whole genome shotgun (WGS) entry which is preliminary data.</text>
</comment>
<evidence type="ECO:0000256" key="6">
    <source>
        <dbReference type="ARBA" id="ARBA00023136"/>
    </source>
</evidence>
<dbReference type="GO" id="GO:0046872">
    <property type="term" value="F:metal ion binding"/>
    <property type="evidence" value="ECO:0007669"/>
    <property type="project" value="UniProtKB-KW"/>
</dbReference>
<feature type="transmembrane region" description="Helical" evidence="8">
    <location>
        <begin position="47"/>
        <end position="67"/>
    </location>
</feature>
<keyword evidence="7" id="KW-0479">Metal-binding</keyword>
<proteinExistence type="predicted"/>
<dbReference type="PANTHER" id="PTHR22926:SF3">
    <property type="entry name" value="UNDECAPRENYL-PHOSPHATE ALPHA-N-ACETYLGLUCOSAMINYL 1-PHOSPHATE TRANSFERASE"/>
    <property type="match status" value="1"/>
</dbReference>
<comment type="cofactor">
    <cofactor evidence="7">
        <name>Mg(2+)</name>
        <dbReference type="ChEBI" id="CHEBI:18420"/>
    </cofactor>
</comment>
<evidence type="ECO:0000256" key="5">
    <source>
        <dbReference type="ARBA" id="ARBA00022989"/>
    </source>
</evidence>
<dbReference type="GO" id="GO:0071555">
    <property type="term" value="P:cell wall organization"/>
    <property type="evidence" value="ECO:0007669"/>
    <property type="project" value="TreeGrafter"/>
</dbReference>
<accession>A0A1G2PLV9</accession>
<name>A0A1G2PLV9_TERXR</name>
<keyword evidence="2" id="KW-1003">Cell membrane</keyword>
<feature type="transmembrane region" description="Helical" evidence="8">
    <location>
        <begin position="253"/>
        <end position="273"/>
    </location>
</feature>
<feature type="transmembrane region" description="Helical" evidence="8">
    <location>
        <begin position="303"/>
        <end position="321"/>
    </location>
</feature>
<feature type="transmembrane region" description="Helical" evidence="8">
    <location>
        <begin position="203"/>
        <end position="221"/>
    </location>
</feature>
<evidence type="ECO:0000256" key="7">
    <source>
        <dbReference type="PIRSR" id="PIRSR600715-1"/>
    </source>
</evidence>
<feature type="transmembrane region" description="Helical" evidence="8">
    <location>
        <begin position="6"/>
        <end position="26"/>
    </location>
</feature>
<keyword evidence="4 8" id="KW-0812">Transmembrane</keyword>
<dbReference type="GO" id="GO:0005886">
    <property type="term" value="C:plasma membrane"/>
    <property type="evidence" value="ECO:0007669"/>
    <property type="project" value="UniProtKB-SubCell"/>
</dbReference>